<dbReference type="SUPFAM" id="SSF56300">
    <property type="entry name" value="Metallo-dependent phosphatases"/>
    <property type="match status" value="1"/>
</dbReference>
<evidence type="ECO:0000313" key="3">
    <source>
        <dbReference type="EMBL" id="OUQ31944.1"/>
    </source>
</evidence>
<dbReference type="AlphaFoldDB" id="A0A1Y4SPV8"/>
<dbReference type="EMBL" id="NFLJ01000048">
    <property type="protein sequence ID" value="OUQ31944.1"/>
    <property type="molecule type" value="Genomic_DNA"/>
</dbReference>
<dbReference type="InterPro" id="IPR029052">
    <property type="entry name" value="Metallo-depent_PP-like"/>
</dbReference>
<evidence type="ECO:0000313" key="4">
    <source>
        <dbReference type="Proteomes" id="UP000195305"/>
    </source>
</evidence>
<feature type="transmembrane region" description="Helical" evidence="1">
    <location>
        <begin position="95"/>
        <end position="114"/>
    </location>
</feature>
<protein>
    <recommendedName>
        <fullName evidence="2">Calcineurin-like phosphoesterase domain-containing protein</fullName>
    </recommendedName>
</protein>
<dbReference type="Proteomes" id="UP000195305">
    <property type="component" value="Unassembled WGS sequence"/>
</dbReference>
<sequence length="352" mass="40688">MMLLFYTILSLFLIIAPFYYFLCIFKYMKKSGRYILYLCTSLSIVTILLKVLLKPSFDLWFNIVSFYILCSFLLMLCLLIYQLWCHIFKQSFQKWILFICVFISIFTTGIGYYSHFHKEITHYNILIHKETSLDSLNIAFISDIHIGSGTTPQDIQNLVKKLNQKQYDLVCLGGDIFDESSSIDRIHQALQILSTIHSQYGIIAIDGNHEKYISLSTRELYQKYNITYLNENFVCIDGLFNIIGREDVSYHSSHSIEDICQNMDSSLPTIVLDHNPQRYQENLEIADLQLSGHTHAGQVFPGSIITGLIYDNDYGLLTNQDQSLIVSSGFGSWGYPIRLLTHCEYIEVHVSF</sequence>
<keyword evidence="1" id="KW-0812">Transmembrane</keyword>
<keyword evidence="1" id="KW-0472">Membrane</keyword>
<feature type="transmembrane region" description="Helical" evidence="1">
    <location>
        <begin position="6"/>
        <end position="27"/>
    </location>
</feature>
<reference evidence="3 4" key="1">
    <citation type="journal article" date="2018" name="BMC Genomics">
        <title>Whole genome sequencing and function prediction of 133 gut anaerobes isolated from chicken caecum in pure cultures.</title>
        <authorList>
            <person name="Medvecky M."/>
            <person name="Cejkova D."/>
            <person name="Polansky O."/>
            <person name="Karasova D."/>
            <person name="Kubasova T."/>
            <person name="Cizek A."/>
            <person name="Rychlik I."/>
        </authorList>
    </citation>
    <scope>NUCLEOTIDE SEQUENCE [LARGE SCALE GENOMIC DNA]</scope>
    <source>
        <strain evidence="3 4">An13</strain>
    </source>
</reference>
<dbReference type="Gene3D" id="3.60.21.10">
    <property type="match status" value="1"/>
</dbReference>
<feature type="transmembrane region" description="Helical" evidence="1">
    <location>
        <begin position="59"/>
        <end position="83"/>
    </location>
</feature>
<comment type="caution">
    <text evidence="3">The sequence shown here is derived from an EMBL/GenBank/DDBJ whole genome shotgun (WGS) entry which is preliminary data.</text>
</comment>
<dbReference type="PANTHER" id="PTHR31302:SF0">
    <property type="entry name" value="TRANSMEMBRANE PROTEIN WITH METALLOPHOSPHOESTERASE DOMAIN"/>
    <property type="match status" value="1"/>
</dbReference>
<feature type="transmembrane region" description="Helical" evidence="1">
    <location>
        <begin position="34"/>
        <end position="53"/>
    </location>
</feature>
<keyword evidence="1" id="KW-1133">Transmembrane helix</keyword>
<feature type="domain" description="Calcineurin-like phosphoesterase" evidence="2">
    <location>
        <begin position="137"/>
        <end position="296"/>
    </location>
</feature>
<evidence type="ECO:0000256" key="1">
    <source>
        <dbReference type="SAM" id="Phobius"/>
    </source>
</evidence>
<accession>A0A1Y4SPV8</accession>
<evidence type="ECO:0000259" key="2">
    <source>
        <dbReference type="Pfam" id="PF00149"/>
    </source>
</evidence>
<proteinExistence type="predicted"/>
<dbReference type="OrthoDB" id="9780884at2"/>
<gene>
    <name evidence="3" type="ORF">B5E75_12790</name>
</gene>
<dbReference type="InterPro" id="IPR051158">
    <property type="entry name" value="Metallophosphoesterase_sf"/>
</dbReference>
<name>A0A1Y4SPV8_9FIRM</name>
<dbReference type="GO" id="GO:0016787">
    <property type="term" value="F:hydrolase activity"/>
    <property type="evidence" value="ECO:0007669"/>
    <property type="project" value="InterPro"/>
</dbReference>
<dbReference type="PANTHER" id="PTHR31302">
    <property type="entry name" value="TRANSMEMBRANE PROTEIN WITH METALLOPHOSPHOESTERASE DOMAIN-RELATED"/>
    <property type="match status" value="1"/>
</dbReference>
<organism evidence="3 4">
    <name type="scientific">Massilimicrobiota timonensis</name>
    <dbReference type="NCBI Taxonomy" id="1776392"/>
    <lineage>
        <taxon>Bacteria</taxon>
        <taxon>Bacillati</taxon>
        <taxon>Bacillota</taxon>
        <taxon>Erysipelotrichia</taxon>
        <taxon>Erysipelotrichales</taxon>
        <taxon>Erysipelotrichaceae</taxon>
        <taxon>Massilimicrobiota</taxon>
    </lineage>
</organism>
<keyword evidence="4" id="KW-1185">Reference proteome</keyword>
<dbReference type="InterPro" id="IPR004843">
    <property type="entry name" value="Calcineurin-like_PHP"/>
</dbReference>
<dbReference type="Pfam" id="PF00149">
    <property type="entry name" value="Metallophos"/>
    <property type="match status" value="1"/>
</dbReference>